<dbReference type="EMBL" id="CAUYUE010000014">
    <property type="protein sequence ID" value="CAK0786118.1"/>
    <property type="molecule type" value="Genomic_DNA"/>
</dbReference>
<accession>A0AAV1IJL9</accession>
<gene>
    <name evidence="1" type="ORF">CVIRNUC_009331</name>
</gene>
<dbReference type="Proteomes" id="UP001314263">
    <property type="component" value="Unassembled WGS sequence"/>
</dbReference>
<sequence>MAQHGSSFLARRSKFGRWWKPASQLLHGSAQKSEQVASPLHARGSATDSVLVSLHQVRAARAIRQLTVDSQLKRSSGRENAHMRRKVNQKIYYSILAICYLEALLWTTCLLSSCAAVQARPEDSHYIIRETENLKHTLPSDSLFELLQESSIDLRIGYQAQQLEWLSLQRTFEADFPPETEDRPATFSSLPVLKGLPAPFTGVKAWSDLAASL</sequence>
<reference evidence="1 2" key="1">
    <citation type="submission" date="2023-10" db="EMBL/GenBank/DDBJ databases">
        <authorList>
            <person name="Maclean D."/>
            <person name="Macfadyen A."/>
        </authorList>
    </citation>
    <scope>NUCLEOTIDE SEQUENCE [LARGE SCALE GENOMIC DNA]</scope>
</reference>
<proteinExistence type="predicted"/>
<protein>
    <submittedName>
        <fullName evidence="1">Uncharacterized protein</fullName>
    </submittedName>
</protein>
<evidence type="ECO:0000313" key="1">
    <source>
        <dbReference type="EMBL" id="CAK0786118.1"/>
    </source>
</evidence>
<keyword evidence="2" id="KW-1185">Reference proteome</keyword>
<evidence type="ECO:0000313" key="2">
    <source>
        <dbReference type="Proteomes" id="UP001314263"/>
    </source>
</evidence>
<name>A0AAV1IJL9_9CHLO</name>
<comment type="caution">
    <text evidence="1">The sequence shown here is derived from an EMBL/GenBank/DDBJ whole genome shotgun (WGS) entry which is preliminary data.</text>
</comment>
<dbReference type="AlphaFoldDB" id="A0AAV1IJL9"/>
<organism evidence="1 2">
    <name type="scientific">Coccomyxa viridis</name>
    <dbReference type="NCBI Taxonomy" id="1274662"/>
    <lineage>
        <taxon>Eukaryota</taxon>
        <taxon>Viridiplantae</taxon>
        <taxon>Chlorophyta</taxon>
        <taxon>core chlorophytes</taxon>
        <taxon>Trebouxiophyceae</taxon>
        <taxon>Trebouxiophyceae incertae sedis</taxon>
        <taxon>Coccomyxaceae</taxon>
        <taxon>Coccomyxa</taxon>
    </lineage>
</organism>